<evidence type="ECO:0000256" key="1">
    <source>
        <dbReference type="ARBA" id="ARBA00001966"/>
    </source>
</evidence>
<dbReference type="NCBIfam" id="TIGR03974">
    <property type="entry name" value="rSAM_six_Cys"/>
    <property type="match status" value="1"/>
</dbReference>
<dbReference type="SFLD" id="SFLDG01067">
    <property type="entry name" value="SPASM/twitch_domain_containing"/>
    <property type="match status" value="1"/>
</dbReference>
<name>A0A645CE20_9ZZZZ</name>
<keyword evidence="5" id="KW-0408">Iron</keyword>
<evidence type="ECO:0000256" key="2">
    <source>
        <dbReference type="ARBA" id="ARBA00022485"/>
    </source>
</evidence>
<dbReference type="Pfam" id="PF13186">
    <property type="entry name" value="SPASM"/>
    <property type="match status" value="1"/>
</dbReference>
<evidence type="ECO:0000259" key="7">
    <source>
        <dbReference type="PROSITE" id="PS51918"/>
    </source>
</evidence>
<dbReference type="InterPro" id="IPR000385">
    <property type="entry name" value="MoaA_NifB_PqqE_Fe-S-bd_CS"/>
</dbReference>
<dbReference type="GO" id="GO:0046872">
    <property type="term" value="F:metal ion binding"/>
    <property type="evidence" value="ECO:0007669"/>
    <property type="project" value="UniProtKB-KW"/>
</dbReference>
<protein>
    <submittedName>
        <fullName evidence="8">Coenzyme PQQ synthesis protein E</fullName>
    </submittedName>
</protein>
<dbReference type="SFLD" id="SFLDG01384">
    <property type="entry name" value="thioether_bond_formation_requi"/>
    <property type="match status" value="1"/>
</dbReference>
<dbReference type="CDD" id="cd01335">
    <property type="entry name" value="Radical_SAM"/>
    <property type="match status" value="1"/>
</dbReference>
<dbReference type="Gene3D" id="3.20.20.70">
    <property type="entry name" value="Aldolase class I"/>
    <property type="match status" value="1"/>
</dbReference>
<evidence type="ECO:0000313" key="8">
    <source>
        <dbReference type="EMBL" id="MPM75171.1"/>
    </source>
</evidence>
<dbReference type="NCBIfam" id="TIGR04085">
    <property type="entry name" value="rSAM_more_4Fe4S"/>
    <property type="match status" value="1"/>
</dbReference>
<sequence length="444" mass="50037">MIHAFQFRDLYLILDVESGALHSVDEPAYAVVQALEKGWDVYALPYPERQIREIVQEVEQLRAAGSLCAPEPVPPQGLAQGGIIKSMCLHVAHDCNLRCRYCFADTGEFHGPRGLMPPEVGKKALDFLLAHAGGRKHLEVDLFGGEPLMNMETVRAVVSYGRELEKKHGKQINFTITTNGVGLTDEIIDYLNAEMHNIVLSLDGRPEVHDTMRPTANGKGSYAISLPHMKKLVERRGDKEYYIRGTFTAKNLDFTQDVKHLRNLGFEQLSMEPVVLPDESPYAILEEHVAQVLEEYEKLADYVFESRKKPDTWMNFFHFMVDLSGGPCLKKRIAGCSAGVEYVAVTPEGDIYPCHQFVGQEKMKMGSVLTGELNEDIRRTFQSCTLLDKPVCRSCWAKYFCSGGCTANAYLYNGDIHLPYERTCEFLRKRTELALGMYAAEHLD</sequence>
<dbReference type="SUPFAM" id="SSF102114">
    <property type="entry name" value="Radical SAM enzymes"/>
    <property type="match status" value="1"/>
</dbReference>
<dbReference type="InterPro" id="IPR023867">
    <property type="entry name" value="Sulphatase_maturase_rSAM"/>
</dbReference>
<dbReference type="GO" id="GO:0051539">
    <property type="term" value="F:4 iron, 4 sulfur cluster binding"/>
    <property type="evidence" value="ECO:0007669"/>
    <property type="project" value="UniProtKB-KW"/>
</dbReference>
<dbReference type="PROSITE" id="PS51918">
    <property type="entry name" value="RADICAL_SAM"/>
    <property type="match status" value="1"/>
</dbReference>
<dbReference type="Pfam" id="PF04055">
    <property type="entry name" value="Radical_SAM"/>
    <property type="match status" value="1"/>
</dbReference>
<keyword evidence="6" id="KW-0411">Iron-sulfur</keyword>
<evidence type="ECO:0000256" key="4">
    <source>
        <dbReference type="ARBA" id="ARBA00022723"/>
    </source>
</evidence>
<dbReference type="GO" id="GO:0016491">
    <property type="term" value="F:oxidoreductase activity"/>
    <property type="evidence" value="ECO:0007669"/>
    <property type="project" value="InterPro"/>
</dbReference>
<dbReference type="InterPro" id="IPR013785">
    <property type="entry name" value="Aldolase_TIM"/>
</dbReference>
<dbReference type="PANTHER" id="PTHR43273:SF8">
    <property type="entry name" value="RADICAL SAM DOMAIN PROTEIN"/>
    <property type="match status" value="1"/>
</dbReference>
<dbReference type="AlphaFoldDB" id="A0A645CE20"/>
<proteinExistence type="predicted"/>
<evidence type="ECO:0000256" key="3">
    <source>
        <dbReference type="ARBA" id="ARBA00022691"/>
    </source>
</evidence>
<dbReference type="SFLD" id="SFLDG01386">
    <property type="entry name" value="main_SPASM_domain-containing"/>
    <property type="match status" value="1"/>
</dbReference>
<dbReference type="CDD" id="cd21124">
    <property type="entry name" value="SPASM_CteB-like"/>
    <property type="match status" value="1"/>
</dbReference>
<comment type="caution">
    <text evidence="8">The sequence shown here is derived from an EMBL/GenBank/DDBJ whole genome shotgun (WGS) entry which is preliminary data.</text>
</comment>
<accession>A0A645CE20</accession>
<keyword evidence="4" id="KW-0479">Metal-binding</keyword>
<dbReference type="SFLD" id="SFLDS00029">
    <property type="entry name" value="Radical_SAM"/>
    <property type="match status" value="1"/>
</dbReference>
<dbReference type="InterPro" id="IPR047602">
    <property type="entry name" value="SPASM_CteB-like"/>
</dbReference>
<dbReference type="InterPro" id="IPR024025">
    <property type="entry name" value="SCIFF_rSAM_maturase"/>
</dbReference>
<dbReference type="InterPro" id="IPR058240">
    <property type="entry name" value="rSAM_sf"/>
</dbReference>
<gene>
    <name evidence="8" type="primary">pqqE_43</name>
    <name evidence="8" type="ORF">SDC9_122162</name>
</gene>
<keyword evidence="2" id="KW-0004">4Fe-4S</keyword>
<evidence type="ECO:0000256" key="6">
    <source>
        <dbReference type="ARBA" id="ARBA00023014"/>
    </source>
</evidence>
<dbReference type="InterPro" id="IPR007197">
    <property type="entry name" value="rSAM"/>
</dbReference>
<feature type="domain" description="Radical SAM core" evidence="7">
    <location>
        <begin position="81"/>
        <end position="315"/>
    </location>
</feature>
<evidence type="ECO:0000256" key="5">
    <source>
        <dbReference type="ARBA" id="ARBA00023004"/>
    </source>
</evidence>
<dbReference type="InterPro" id="IPR023885">
    <property type="entry name" value="4Fe4S-binding_SPASM_dom"/>
</dbReference>
<dbReference type="PROSITE" id="PS01305">
    <property type="entry name" value="MOAA_NIFB_PQQE"/>
    <property type="match status" value="1"/>
</dbReference>
<organism evidence="8">
    <name type="scientific">bioreactor metagenome</name>
    <dbReference type="NCBI Taxonomy" id="1076179"/>
    <lineage>
        <taxon>unclassified sequences</taxon>
        <taxon>metagenomes</taxon>
        <taxon>ecological metagenomes</taxon>
    </lineage>
</organism>
<dbReference type="EMBL" id="VSSQ01026452">
    <property type="protein sequence ID" value="MPM75171.1"/>
    <property type="molecule type" value="Genomic_DNA"/>
</dbReference>
<reference evidence="8" key="1">
    <citation type="submission" date="2019-08" db="EMBL/GenBank/DDBJ databases">
        <authorList>
            <person name="Kucharzyk K."/>
            <person name="Murdoch R.W."/>
            <person name="Higgins S."/>
            <person name="Loffler F."/>
        </authorList>
    </citation>
    <scope>NUCLEOTIDE SEQUENCE</scope>
</reference>
<keyword evidence="3" id="KW-0949">S-adenosyl-L-methionine</keyword>
<comment type="cofactor">
    <cofactor evidence="1">
        <name>[4Fe-4S] cluster</name>
        <dbReference type="ChEBI" id="CHEBI:49883"/>
    </cofactor>
</comment>
<dbReference type="PANTHER" id="PTHR43273">
    <property type="entry name" value="ANAEROBIC SULFATASE-MATURATING ENZYME HOMOLOG ASLB-RELATED"/>
    <property type="match status" value="1"/>
</dbReference>